<dbReference type="GO" id="GO:0030690">
    <property type="term" value="C:Noc1p-Noc2p complex"/>
    <property type="evidence" value="ECO:0007669"/>
    <property type="project" value="EnsemblFungi"/>
</dbReference>
<feature type="compositionally biased region" description="Acidic residues" evidence="2">
    <location>
        <begin position="683"/>
        <end position="705"/>
    </location>
</feature>
<dbReference type="InterPro" id="IPR005612">
    <property type="entry name" value="CCAAT-binding_factor"/>
</dbReference>
<dbReference type="InterPro" id="IPR016024">
    <property type="entry name" value="ARM-type_fold"/>
</dbReference>
<feature type="domain" description="CCAAT-binding factor" evidence="3">
    <location>
        <begin position="580"/>
        <end position="762"/>
    </location>
</feature>
<accession>A0A1X2I8Y0</accession>
<feature type="compositionally biased region" description="Basic and acidic residues" evidence="2">
    <location>
        <begin position="706"/>
        <end position="717"/>
    </location>
</feature>
<evidence type="ECO:0000256" key="2">
    <source>
        <dbReference type="SAM" id="MobiDB-lite"/>
    </source>
</evidence>
<feature type="compositionally biased region" description="Basic and acidic residues" evidence="2">
    <location>
        <begin position="37"/>
        <end position="56"/>
    </location>
</feature>
<feature type="region of interest" description="Disordered" evidence="2">
    <location>
        <begin position="862"/>
        <end position="1007"/>
    </location>
</feature>
<keyword evidence="5" id="KW-1185">Reference proteome</keyword>
<feature type="region of interest" description="Disordered" evidence="2">
    <location>
        <begin position="492"/>
        <end position="527"/>
    </location>
</feature>
<evidence type="ECO:0000259" key="3">
    <source>
        <dbReference type="Pfam" id="PF03914"/>
    </source>
</evidence>
<dbReference type="Pfam" id="PF03914">
    <property type="entry name" value="CBF"/>
    <property type="match status" value="1"/>
</dbReference>
<feature type="compositionally biased region" description="Acidic residues" evidence="2">
    <location>
        <begin position="896"/>
        <end position="945"/>
    </location>
</feature>
<evidence type="ECO:0000313" key="4">
    <source>
        <dbReference type="EMBL" id="ORZ11924.1"/>
    </source>
</evidence>
<dbReference type="InterPro" id="IPR040155">
    <property type="entry name" value="CEBPZ/Mak21-like"/>
</dbReference>
<reference evidence="4 5" key="1">
    <citation type="submission" date="2016-07" db="EMBL/GenBank/DDBJ databases">
        <title>Pervasive Adenine N6-methylation of Active Genes in Fungi.</title>
        <authorList>
            <consortium name="DOE Joint Genome Institute"/>
            <person name="Mondo S.J."/>
            <person name="Dannebaum R.O."/>
            <person name="Kuo R.C."/>
            <person name="Labutti K."/>
            <person name="Haridas S."/>
            <person name="Kuo A."/>
            <person name="Salamov A."/>
            <person name="Ahrendt S.R."/>
            <person name="Lipzen A."/>
            <person name="Sullivan W."/>
            <person name="Andreopoulos W.B."/>
            <person name="Clum A."/>
            <person name="Lindquist E."/>
            <person name="Daum C."/>
            <person name="Ramamoorthy G.K."/>
            <person name="Gryganskyi A."/>
            <person name="Culley D."/>
            <person name="Magnuson J.K."/>
            <person name="James T.Y."/>
            <person name="O'Malley M.A."/>
            <person name="Stajich J.E."/>
            <person name="Spatafora J.W."/>
            <person name="Visel A."/>
            <person name="Grigoriev I.V."/>
        </authorList>
    </citation>
    <scope>NUCLEOTIDE SEQUENCE [LARGE SCALE GENOMIC DNA]</scope>
    <source>
        <strain evidence="4 5">NRRL 1336</strain>
    </source>
</reference>
<feature type="compositionally biased region" description="Basic and acidic residues" evidence="2">
    <location>
        <begin position="502"/>
        <end position="512"/>
    </location>
</feature>
<feature type="compositionally biased region" description="Acidic residues" evidence="2">
    <location>
        <begin position="129"/>
        <end position="170"/>
    </location>
</feature>
<dbReference type="AlphaFoldDB" id="A0A1X2I8Y0"/>
<comment type="caution">
    <text evidence="4">The sequence shown here is derived from an EMBL/GenBank/DDBJ whole genome shotgun (WGS) entry which is preliminary data.</text>
</comment>
<dbReference type="SUPFAM" id="SSF48371">
    <property type="entry name" value="ARM repeat"/>
    <property type="match status" value="1"/>
</dbReference>
<dbReference type="GO" id="GO:0042802">
    <property type="term" value="F:identical protein binding"/>
    <property type="evidence" value="ECO:0007669"/>
    <property type="project" value="EnsemblFungi"/>
</dbReference>
<protein>
    <submittedName>
        <fullName evidence="4">CBF/Mak21 family-domain-containing protein</fullName>
    </submittedName>
</protein>
<dbReference type="InterPro" id="IPR011989">
    <property type="entry name" value="ARM-like"/>
</dbReference>
<dbReference type="GO" id="GO:0000027">
    <property type="term" value="P:ribosomal large subunit assembly"/>
    <property type="evidence" value="ECO:0007669"/>
    <property type="project" value="EnsemblFungi"/>
</dbReference>
<proteinExistence type="inferred from homology"/>
<dbReference type="Proteomes" id="UP000193560">
    <property type="component" value="Unassembled WGS sequence"/>
</dbReference>
<gene>
    <name evidence="4" type="ORF">BCR42DRAFT_453871</name>
</gene>
<dbReference type="GO" id="GO:0005730">
    <property type="term" value="C:nucleolus"/>
    <property type="evidence" value="ECO:0007669"/>
    <property type="project" value="EnsemblFungi"/>
</dbReference>
<name>A0A1X2I8Y0_9FUNG</name>
<dbReference type="Gene3D" id="1.25.10.10">
    <property type="entry name" value="Leucine-rich Repeat Variant"/>
    <property type="match status" value="1"/>
</dbReference>
<organism evidence="4 5">
    <name type="scientific">Absidia repens</name>
    <dbReference type="NCBI Taxonomy" id="90262"/>
    <lineage>
        <taxon>Eukaryota</taxon>
        <taxon>Fungi</taxon>
        <taxon>Fungi incertae sedis</taxon>
        <taxon>Mucoromycota</taxon>
        <taxon>Mucoromycotina</taxon>
        <taxon>Mucoromycetes</taxon>
        <taxon>Mucorales</taxon>
        <taxon>Cunninghamellaceae</taxon>
        <taxon>Absidia</taxon>
    </lineage>
</organism>
<dbReference type="PANTHER" id="PTHR12048">
    <property type="entry name" value="CCAAT-BINDING FACTOR-RELATED"/>
    <property type="match status" value="1"/>
</dbReference>
<feature type="region of interest" description="Disordered" evidence="2">
    <location>
        <begin position="119"/>
        <end position="182"/>
    </location>
</feature>
<dbReference type="OrthoDB" id="28947at2759"/>
<sequence length="1026" mass="116917">MAKSDTKPQKKKGASPKDRNNSNSNNDKKVKSTQQQKQDKKQPETVHASEEDTDKLREQILSLGGTRGDVTFLQDVDDDDTEDMIATADDDNAAAALQNELKNFIKNIGFTTTIYDQFDKEEDKQVEENPVDDVSDDDNEEEAAEEESDSSEEDNSDDDSSEESDDDQVEEPVATKQTAALTKTAAPKEIKNANLIIEPTPYWYNTELPAIPTTSAKDKKLSATEISSKYDEARSLLDQENEDALKSSTLSSSDRNFMSNIMQSGTLNDKVSALTLLIQESPLHALKALDTIMTMTKKKGRKEANMAVLSLKDLFVGSALPDRKLLYFADRPLHHPNVTKQHLLLWVFEDFMKKYYFEYIQQIEALSHDTLMHVRYSMVNCLHDLLSGKPEQEQNLLKLLVNKLGDAENKVAAKSAQKLNELMVQHPGMKMYVVREIEQLLLRQGITQRTQYYAVITLNQTILTGKDSAVANKLVELYFTFFRRLMKLTEDEDAARDDQEEEKEKTPSDPKERKNKKQVAREKAEEKRQLEVDEYNSKMIAAILTGVNRAFHFTTLPDELFEKHMQILFKITHSGTFNTAIQALSLIFSISLAKHTQSDRFYRTLYESMFDPRLLTSSKQAMYLNLLFKAVSADEDLRRVKAFVKRTVQIAGYHQPPFICGLFYTLSQIMAKKPVLRTMLTTPEEDDDEERFVDATDDEEDEEENNKDSKKDTKKDLSTQQPAITTYDGRKRDPQYSNAERTCLWELIPFKDHYHPSVVKYATSLFNGETIDDNPDLHHHTLMHFLDRFVYRNAKKNVGTKGSSIMQPLANRRDGGVLLTKGAAGLDPSSIPLNSEQFWRKKVEQVPVDEIFFHKYFNQKAAGQPEKPSKVKPEGDEEDEEDQVWRAMMSSVPGGLDEDDDLNMDEDDDDEDDEAMRELLMADDDDDEAGLDSQDEDDDDNDGFESETSHVGGDDDDDEIEFMNASSMDEEDSDDQAAPKKRTSAFDDEDEQQEKPKKKKQKQALPTFASYEDYAALLDDDEVDLE</sequence>
<feature type="compositionally biased region" description="Basic and acidic residues" evidence="2">
    <location>
        <begin position="15"/>
        <end position="30"/>
    </location>
</feature>
<dbReference type="STRING" id="90262.A0A1X2I8Y0"/>
<feature type="compositionally biased region" description="Acidic residues" evidence="2">
    <location>
        <begin position="492"/>
        <end position="501"/>
    </location>
</feature>
<evidence type="ECO:0000313" key="5">
    <source>
        <dbReference type="Proteomes" id="UP000193560"/>
    </source>
</evidence>
<dbReference type="PANTHER" id="PTHR12048:SF0">
    <property type="entry name" value="CCAAT_ENHANCER-BINDING PROTEIN ZETA"/>
    <property type="match status" value="1"/>
</dbReference>
<feature type="compositionally biased region" description="Low complexity" evidence="2">
    <location>
        <begin position="171"/>
        <end position="182"/>
    </location>
</feature>
<evidence type="ECO:0000256" key="1">
    <source>
        <dbReference type="ARBA" id="ARBA00007797"/>
    </source>
</evidence>
<feature type="region of interest" description="Disordered" evidence="2">
    <location>
        <begin position="680"/>
        <end position="733"/>
    </location>
</feature>
<feature type="region of interest" description="Disordered" evidence="2">
    <location>
        <begin position="1"/>
        <end position="56"/>
    </location>
</feature>
<comment type="similarity">
    <text evidence="1">Belongs to the CBF/MAK21 family.</text>
</comment>
<dbReference type="EMBL" id="MCGE01000020">
    <property type="protein sequence ID" value="ORZ11924.1"/>
    <property type="molecule type" value="Genomic_DNA"/>
</dbReference>